<organism evidence="3 4">
    <name type="scientific">Actinomyces bouchesdurhonensis</name>
    <dbReference type="NCBI Taxonomy" id="1852361"/>
    <lineage>
        <taxon>Bacteria</taxon>
        <taxon>Bacillati</taxon>
        <taxon>Actinomycetota</taxon>
        <taxon>Actinomycetes</taxon>
        <taxon>Actinomycetales</taxon>
        <taxon>Actinomycetaceae</taxon>
        <taxon>Actinomyces</taxon>
    </lineage>
</organism>
<reference evidence="3" key="1">
    <citation type="submission" date="2020-04" db="EMBL/GenBank/DDBJ databases">
        <title>Deep metagenomics examines the oral microbiome during advanced dental caries in children, revealing novel taxa and co-occurrences with host molecules.</title>
        <authorList>
            <person name="Baker J.L."/>
            <person name="Morton J.T."/>
            <person name="Dinis M."/>
            <person name="Alvarez R."/>
            <person name="Tran N.C."/>
            <person name="Knight R."/>
            <person name="Edlund A."/>
        </authorList>
    </citation>
    <scope>NUCLEOTIDE SEQUENCE</scope>
    <source>
        <strain evidence="3">JCVI_30_bin.13</strain>
    </source>
</reference>
<comment type="caution">
    <text evidence="3">The sequence shown here is derived from an EMBL/GenBank/DDBJ whole genome shotgun (WGS) entry which is preliminary data.</text>
</comment>
<dbReference type="AlphaFoldDB" id="A0A929RQS7"/>
<name>A0A929RQS7_9ACTO</name>
<keyword evidence="2" id="KW-0732">Signal</keyword>
<dbReference type="SUPFAM" id="SSF50998">
    <property type="entry name" value="Quinoprotein alcohol dehydrogenase-like"/>
    <property type="match status" value="1"/>
</dbReference>
<evidence type="ECO:0000256" key="1">
    <source>
        <dbReference type="SAM" id="MobiDB-lite"/>
    </source>
</evidence>
<evidence type="ECO:0000313" key="4">
    <source>
        <dbReference type="Proteomes" id="UP000759246"/>
    </source>
</evidence>
<evidence type="ECO:0000256" key="2">
    <source>
        <dbReference type="SAM" id="SignalP"/>
    </source>
</evidence>
<feature type="chain" id="PRO_5036967073" evidence="2">
    <location>
        <begin position="24"/>
        <end position="172"/>
    </location>
</feature>
<gene>
    <name evidence="3" type="ORF">HXK09_09975</name>
</gene>
<sequence>MSTKSLPTILFAAATALALSACAHSSTPSTTGAPSVPSSGGPTASQDPATAPMSGIIFAAADDGIDTTVTTVRAIDPQSGTITATRTFTFPSEYLSAPGYMCEYMQCYSPDFSRMIVANNDGENEKVAVVSTDGTLTVLNDAIPTPSGHTPVSNHFAQFGPDGAIYVAHIDK</sequence>
<evidence type="ECO:0000313" key="3">
    <source>
        <dbReference type="EMBL" id="MBF0967440.1"/>
    </source>
</evidence>
<accession>A0A929RQS7</accession>
<dbReference type="Proteomes" id="UP000759246">
    <property type="component" value="Unassembled WGS sequence"/>
</dbReference>
<feature type="region of interest" description="Disordered" evidence="1">
    <location>
        <begin position="28"/>
        <end position="48"/>
    </location>
</feature>
<dbReference type="EMBL" id="JABZGF010000482">
    <property type="protein sequence ID" value="MBF0967440.1"/>
    <property type="molecule type" value="Genomic_DNA"/>
</dbReference>
<dbReference type="PROSITE" id="PS51257">
    <property type="entry name" value="PROKAR_LIPOPROTEIN"/>
    <property type="match status" value="1"/>
</dbReference>
<protein>
    <submittedName>
        <fullName evidence="3">Uncharacterized protein</fullName>
    </submittedName>
</protein>
<feature type="non-terminal residue" evidence="3">
    <location>
        <position position="172"/>
    </location>
</feature>
<feature type="signal peptide" evidence="2">
    <location>
        <begin position="1"/>
        <end position="23"/>
    </location>
</feature>
<proteinExistence type="predicted"/>
<dbReference type="InterPro" id="IPR011047">
    <property type="entry name" value="Quinoprotein_ADH-like_sf"/>
</dbReference>